<dbReference type="HOGENOM" id="CLU_963998_0_0_1"/>
<keyword evidence="1" id="KW-0808">Transferase</keyword>
<dbReference type="Gene3D" id="3.40.1380.20">
    <property type="entry name" value="Pyruvate kinase, C-terminal domain"/>
    <property type="match status" value="1"/>
</dbReference>
<dbReference type="InParanoid" id="B4M053"/>
<dbReference type="GO" id="GO:0004743">
    <property type="term" value="F:pyruvate kinase activity"/>
    <property type="evidence" value="ECO:0007669"/>
    <property type="project" value="UniProtKB-EC"/>
</dbReference>
<dbReference type="AlphaFoldDB" id="B4M053"/>
<evidence type="ECO:0000313" key="1">
    <source>
        <dbReference type="EMBL" id="EDW68303.1"/>
    </source>
</evidence>
<reference evidence="1 2" key="1">
    <citation type="journal article" date="2007" name="Nature">
        <title>Evolution of genes and genomes on the Drosophila phylogeny.</title>
        <authorList>
            <consortium name="Drosophila 12 Genomes Consortium"/>
            <person name="Clark A.G."/>
            <person name="Eisen M.B."/>
            <person name="Smith D.R."/>
            <person name="Bergman C.M."/>
            <person name="Oliver B."/>
            <person name="Markow T.A."/>
            <person name="Kaufman T.C."/>
            <person name="Kellis M."/>
            <person name="Gelbart W."/>
            <person name="Iyer V.N."/>
            <person name="Pollard D.A."/>
            <person name="Sackton T.B."/>
            <person name="Larracuente A.M."/>
            <person name="Singh N.D."/>
            <person name="Abad J.P."/>
            <person name="Abt D.N."/>
            <person name="Adryan B."/>
            <person name="Aguade M."/>
            <person name="Akashi H."/>
            <person name="Anderson W.W."/>
            <person name="Aquadro C.F."/>
            <person name="Ardell D.H."/>
            <person name="Arguello R."/>
            <person name="Artieri C.G."/>
            <person name="Barbash D.A."/>
            <person name="Barker D."/>
            <person name="Barsanti P."/>
            <person name="Batterham P."/>
            <person name="Batzoglou S."/>
            <person name="Begun D."/>
            <person name="Bhutkar A."/>
            <person name="Blanco E."/>
            <person name="Bosak S.A."/>
            <person name="Bradley R.K."/>
            <person name="Brand A.D."/>
            <person name="Brent M.R."/>
            <person name="Brooks A.N."/>
            <person name="Brown R.H."/>
            <person name="Butlin R.K."/>
            <person name="Caggese C."/>
            <person name="Calvi B.R."/>
            <person name="Bernardo de Carvalho A."/>
            <person name="Caspi A."/>
            <person name="Castrezana S."/>
            <person name="Celniker S.E."/>
            <person name="Chang J.L."/>
            <person name="Chapple C."/>
            <person name="Chatterji S."/>
            <person name="Chinwalla A."/>
            <person name="Civetta A."/>
            <person name="Clifton S.W."/>
            <person name="Comeron J.M."/>
            <person name="Costello J.C."/>
            <person name="Coyne J.A."/>
            <person name="Daub J."/>
            <person name="David R.G."/>
            <person name="Delcher A.L."/>
            <person name="Delehaunty K."/>
            <person name="Do C.B."/>
            <person name="Ebling H."/>
            <person name="Edwards K."/>
            <person name="Eickbush T."/>
            <person name="Evans J.D."/>
            <person name="Filipski A."/>
            <person name="Findeiss S."/>
            <person name="Freyhult E."/>
            <person name="Fulton L."/>
            <person name="Fulton R."/>
            <person name="Garcia A.C."/>
            <person name="Gardiner A."/>
            <person name="Garfield D.A."/>
            <person name="Garvin B.E."/>
            <person name="Gibson G."/>
            <person name="Gilbert D."/>
            <person name="Gnerre S."/>
            <person name="Godfrey J."/>
            <person name="Good R."/>
            <person name="Gotea V."/>
            <person name="Gravely B."/>
            <person name="Greenberg A.J."/>
            <person name="Griffiths-Jones S."/>
            <person name="Gross S."/>
            <person name="Guigo R."/>
            <person name="Gustafson E.A."/>
            <person name="Haerty W."/>
            <person name="Hahn M.W."/>
            <person name="Halligan D.L."/>
            <person name="Halpern A.L."/>
            <person name="Halter G.M."/>
            <person name="Han M.V."/>
            <person name="Heger A."/>
            <person name="Hillier L."/>
            <person name="Hinrichs A.S."/>
            <person name="Holmes I."/>
            <person name="Hoskins R.A."/>
            <person name="Hubisz M.J."/>
            <person name="Hultmark D."/>
            <person name="Huntley M.A."/>
            <person name="Jaffe D.B."/>
            <person name="Jagadeeshan S."/>
            <person name="Jeck W.R."/>
            <person name="Johnson J."/>
            <person name="Jones C.D."/>
            <person name="Jordan W.C."/>
            <person name="Karpen G.H."/>
            <person name="Kataoka E."/>
            <person name="Keightley P.D."/>
            <person name="Kheradpour P."/>
            <person name="Kirkness E.F."/>
            <person name="Koerich L.B."/>
            <person name="Kristiansen K."/>
            <person name="Kudrna D."/>
            <person name="Kulathinal R.J."/>
            <person name="Kumar S."/>
            <person name="Kwok R."/>
            <person name="Lander E."/>
            <person name="Langley C.H."/>
            <person name="Lapoint R."/>
            <person name="Lazzaro B.P."/>
            <person name="Lee S.J."/>
            <person name="Levesque L."/>
            <person name="Li R."/>
            <person name="Lin C.F."/>
            <person name="Lin M.F."/>
            <person name="Lindblad-Toh K."/>
            <person name="Llopart A."/>
            <person name="Long M."/>
            <person name="Low L."/>
            <person name="Lozovsky E."/>
            <person name="Lu J."/>
            <person name="Luo M."/>
            <person name="Machado C.A."/>
            <person name="Makalowski W."/>
            <person name="Marzo M."/>
            <person name="Matsuda M."/>
            <person name="Matzkin L."/>
            <person name="McAllister B."/>
            <person name="McBride C.S."/>
            <person name="McKernan B."/>
            <person name="McKernan K."/>
            <person name="Mendez-Lago M."/>
            <person name="Minx P."/>
            <person name="Mollenhauer M.U."/>
            <person name="Montooth K."/>
            <person name="Mount S.M."/>
            <person name="Mu X."/>
            <person name="Myers E."/>
            <person name="Negre B."/>
            <person name="Newfeld S."/>
            <person name="Nielsen R."/>
            <person name="Noor M.A."/>
            <person name="O'Grady P."/>
            <person name="Pachter L."/>
            <person name="Papaceit M."/>
            <person name="Parisi M.J."/>
            <person name="Parisi M."/>
            <person name="Parts L."/>
            <person name="Pedersen J.S."/>
            <person name="Pesole G."/>
            <person name="Phillippy A.M."/>
            <person name="Ponting C.P."/>
            <person name="Pop M."/>
            <person name="Porcelli D."/>
            <person name="Powell J.R."/>
            <person name="Prohaska S."/>
            <person name="Pruitt K."/>
            <person name="Puig M."/>
            <person name="Quesneville H."/>
            <person name="Ram K.R."/>
            <person name="Rand D."/>
            <person name="Rasmussen M.D."/>
            <person name="Reed L.K."/>
            <person name="Reenan R."/>
            <person name="Reily A."/>
            <person name="Remington K.A."/>
            <person name="Rieger T.T."/>
            <person name="Ritchie M.G."/>
            <person name="Robin C."/>
            <person name="Rogers Y.H."/>
            <person name="Rohde C."/>
            <person name="Rozas J."/>
            <person name="Rubenfield M.J."/>
            <person name="Ruiz A."/>
            <person name="Russo S."/>
            <person name="Salzberg S.L."/>
            <person name="Sanchez-Gracia A."/>
            <person name="Saranga D.J."/>
            <person name="Sato H."/>
            <person name="Schaeffer S.W."/>
            <person name="Schatz M.C."/>
            <person name="Schlenke T."/>
            <person name="Schwartz R."/>
            <person name="Segarra C."/>
            <person name="Singh R.S."/>
            <person name="Sirot L."/>
            <person name="Sirota M."/>
            <person name="Sisneros N.B."/>
            <person name="Smith C.D."/>
            <person name="Smith T.F."/>
            <person name="Spieth J."/>
            <person name="Stage D.E."/>
            <person name="Stark A."/>
            <person name="Stephan W."/>
            <person name="Strausberg R.L."/>
            <person name="Strempel S."/>
            <person name="Sturgill D."/>
            <person name="Sutton G."/>
            <person name="Sutton G.G."/>
            <person name="Tao W."/>
            <person name="Teichmann S."/>
            <person name="Tobari Y.N."/>
            <person name="Tomimura Y."/>
            <person name="Tsolas J.M."/>
            <person name="Valente V.L."/>
            <person name="Venter E."/>
            <person name="Venter J.C."/>
            <person name="Vicario S."/>
            <person name="Vieira F.G."/>
            <person name="Vilella A.J."/>
            <person name="Villasante A."/>
            <person name="Walenz B."/>
            <person name="Wang J."/>
            <person name="Wasserman M."/>
            <person name="Watts T."/>
            <person name="Wilson D."/>
            <person name="Wilson R.K."/>
            <person name="Wing R.A."/>
            <person name="Wolfner M.F."/>
            <person name="Wong A."/>
            <person name="Wong G.K."/>
            <person name="Wu C.I."/>
            <person name="Wu G."/>
            <person name="Yamamoto D."/>
            <person name="Yang H.P."/>
            <person name="Yang S.P."/>
            <person name="Yorke J.A."/>
            <person name="Yoshida K."/>
            <person name="Zdobnov E."/>
            <person name="Zhang P."/>
            <person name="Zhang Y."/>
            <person name="Zimin A.V."/>
            <person name="Baldwin J."/>
            <person name="Abdouelleil A."/>
            <person name="Abdulkadir J."/>
            <person name="Abebe A."/>
            <person name="Abera B."/>
            <person name="Abreu J."/>
            <person name="Acer S.C."/>
            <person name="Aftuck L."/>
            <person name="Alexander A."/>
            <person name="An P."/>
            <person name="Anderson E."/>
            <person name="Anderson S."/>
            <person name="Arachi H."/>
            <person name="Azer M."/>
            <person name="Bachantsang P."/>
            <person name="Barry A."/>
            <person name="Bayul T."/>
            <person name="Berlin A."/>
            <person name="Bessette D."/>
            <person name="Bloom T."/>
            <person name="Blye J."/>
            <person name="Boguslavskiy L."/>
            <person name="Bonnet C."/>
            <person name="Boukhgalter B."/>
            <person name="Bourzgui I."/>
            <person name="Brown A."/>
            <person name="Cahill P."/>
            <person name="Channer S."/>
            <person name="Cheshatsang Y."/>
            <person name="Chuda L."/>
            <person name="Citroen M."/>
            <person name="Collymore A."/>
            <person name="Cooke P."/>
            <person name="Costello M."/>
            <person name="D'Aco K."/>
            <person name="Daza R."/>
            <person name="De Haan G."/>
            <person name="DeGray S."/>
            <person name="DeMaso C."/>
            <person name="Dhargay N."/>
            <person name="Dooley K."/>
            <person name="Dooley E."/>
            <person name="Doricent M."/>
            <person name="Dorje P."/>
            <person name="Dorjee K."/>
            <person name="Dupes A."/>
            <person name="Elong R."/>
            <person name="Falk J."/>
            <person name="Farina A."/>
            <person name="Faro S."/>
            <person name="Ferguson D."/>
            <person name="Fisher S."/>
            <person name="Foley C.D."/>
            <person name="Franke A."/>
            <person name="Friedrich D."/>
            <person name="Gadbois L."/>
            <person name="Gearin G."/>
            <person name="Gearin C.R."/>
            <person name="Giannoukos G."/>
            <person name="Goode T."/>
            <person name="Graham J."/>
            <person name="Grandbois E."/>
            <person name="Grewal S."/>
            <person name="Gyaltsen K."/>
            <person name="Hafez N."/>
            <person name="Hagos B."/>
            <person name="Hall J."/>
            <person name="Henson C."/>
            <person name="Hollinger A."/>
            <person name="Honan T."/>
            <person name="Huard M.D."/>
            <person name="Hughes L."/>
            <person name="Hurhula B."/>
            <person name="Husby M.E."/>
            <person name="Kamat A."/>
            <person name="Kanga B."/>
            <person name="Kashin S."/>
            <person name="Khazanovich D."/>
            <person name="Kisner P."/>
            <person name="Lance K."/>
            <person name="Lara M."/>
            <person name="Lee W."/>
            <person name="Lennon N."/>
            <person name="Letendre F."/>
            <person name="LeVine R."/>
            <person name="Lipovsky A."/>
            <person name="Liu X."/>
            <person name="Liu J."/>
            <person name="Liu S."/>
            <person name="Lokyitsang T."/>
            <person name="Lokyitsang Y."/>
            <person name="Lubonja R."/>
            <person name="Lui A."/>
            <person name="MacDonald P."/>
            <person name="Magnisalis V."/>
            <person name="Maru K."/>
            <person name="Matthews C."/>
            <person name="McCusker W."/>
            <person name="McDonough S."/>
            <person name="Mehta T."/>
            <person name="Meldrim J."/>
            <person name="Meneus L."/>
            <person name="Mihai O."/>
            <person name="Mihalev A."/>
            <person name="Mihova T."/>
            <person name="Mittelman R."/>
            <person name="Mlenga V."/>
            <person name="Montmayeur A."/>
            <person name="Mulrain L."/>
            <person name="Navidi A."/>
            <person name="Naylor J."/>
            <person name="Negash T."/>
            <person name="Nguyen T."/>
            <person name="Nguyen N."/>
            <person name="Nicol R."/>
            <person name="Norbu C."/>
            <person name="Norbu N."/>
            <person name="Novod N."/>
            <person name="O'Neill B."/>
            <person name="Osman S."/>
            <person name="Markiewicz E."/>
            <person name="Oyono O.L."/>
            <person name="Patti C."/>
            <person name="Phunkhang P."/>
            <person name="Pierre F."/>
            <person name="Priest M."/>
            <person name="Raghuraman S."/>
            <person name="Rege F."/>
            <person name="Reyes R."/>
            <person name="Rise C."/>
            <person name="Rogov P."/>
            <person name="Ross K."/>
            <person name="Ryan E."/>
            <person name="Settipalli S."/>
            <person name="Shea T."/>
            <person name="Sherpa N."/>
            <person name="Shi L."/>
            <person name="Shih D."/>
            <person name="Sparrow T."/>
            <person name="Spaulding J."/>
            <person name="Stalker J."/>
            <person name="Stange-Thomann N."/>
            <person name="Stavropoulos S."/>
            <person name="Stone C."/>
            <person name="Strader C."/>
            <person name="Tesfaye S."/>
            <person name="Thomson T."/>
            <person name="Thoulutsang Y."/>
            <person name="Thoulutsang D."/>
            <person name="Topham K."/>
            <person name="Topping I."/>
            <person name="Tsamla T."/>
            <person name="Vassiliev H."/>
            <person name="Vo A."/>
            <person name="Wangchuk T."/>
            <person name="Wangdi T."/>
            <person name="Weiand M."/>
            <person name="Wilkinson J."/>
            <person name="Wilson A."/>
            <person name="Yadav S."/>
            <person name="Young G."/>
            <person name="Yu Q."/>
            <person name="Zembek L."/>
            <person name="Zhong D."/>
            <person name="Zimmer A."/>
            <person name="Zwirko Z."/>
            <person name="Jaffe D.B."/>
            <person name="Alvarez P."/>
            <person name="Brockman W."/>
            <person name="Butler J."/>
            <person name="Chin C."/>
            <person name="Gnerre S."/>
            <person name="Grabherr M."/>
            <person name="Kleber M."/>
            <person name="Mauceli E."/>
            <person name="MacCallum I."/>
        </authorList>
    </citation>
    <scope>NUCLEOTIDE SEQUENCE [LARGE SCALE GENOMIC DNA]</scope>
    <source>
        <strain evidence="2">Tucson 15010-1051.87</strain>
    </source>
</reference>
<dbReference type="KEGG" id="dvi:6630163"/>
<organism evidence="1 2">
    <name type="scientific">Drosophila virilis</name>
    <name type="common">Fruit fly</name>
    <dbReference type="NCBI Taxonomy" id="7244"/>
    <lineage>
        <taxon>Eukaryota</taxon>
        <taxon>Metazoa</taxon>
        <taxon>Ecdysozoa</taxon>
        <taxon>Arthropoda</taxon>
        <taxon>Hexapoda</taxon>
        <taxon>Insecta</taxon>
        <taxon>Pterygota</taxon>
        <taxon>Neoptera</taxon>
        <taxon>Endopterygota</taxon>
        <taxon>Diptera</taxon>
        <taxon>Brachycera</taxon>
        <taxon>Muscomorpha</taxon>
        <taxon>Ephydroidea</taxon>
        <taxon>Drosophilidae</taxon>
        <taxon>Drosophila</taxon>
    </lineage>
</organism>
<dbReference type="STRING" id="7244.B4M053"/>
<gene>
    <name evidence="1" type="primary">Dvir\GJ22604</name>
    <name evidence="1" type="ORF">Dvir_GJ22604</name>
</gene>
<evidence type="ECO:0000313" key="2">
    <source>
        <dbReference type="Proteomes" id="UP000008792"/>
    </source>
</evidence>
<dbReference type="OMA" id="PWTMQTP"/>
<sequence>MDTDADSNQRETGPSLDSSFFETLWPLILDDNQCRVESESVDFFVPRKPFDQMRWHTLLANVGFPDYEKPYDLRCCEAAKQQEEAEQMAEKAVDEAVERQSAVAADYEPTGSRAIRRVDKEVEFLQKEQHRRQHLAYCFANRKNPRAMQTPIHEVTFVLTRELRAGFQCPMEHEILEGIYQYNCKLILIDASTDVCVDDFQRWIKFRPYAQMLCLVRCPRVERHLQLLKVFHTLLVEEDVQNSWHEELQCSIRAGLKEAKKLELFPNCADAFVFVFSRYRSLCTCDTYKILRRI</sequence>
<name>B4M053_DROVI</name>
<dbReference type="EC" id="2.7.1.40" evidence="1"/>
<dbReference type="eggNOG" id="ENOG502T8M5">
    <property type="taxonomic scope" value="Eukaryota"/>
</dbReference>
<dbReference type="FunCoup" id="B4M053">
    <property type="interactions" value="13"/>
</dbReference>
<dbReference type="PhylomeDB" id="B4M053"/>
<dbReference type="Proteomes" id="UP000008792">
    <property type="component" value="Unassembled WGS sequence"/>
</dbReference>
<dbReference type="OrthoDB" id="8035009at2759"/>
<dbReference type="InterPro" id="IPR036918">
    <property type="entry name" value="Pyrv_Knase_C_sf"/>
</dbReference>
<proteinExistence type="predicted"/>
<keyword evidence="2" id="KW-1185">Reference proteome</keyword>
<protein>
    <submittedName>
        <fullName evidence="1">Uncharacterized protein</fullName>
        <ecNumber evidence="1">2.7.1.40</ecNumber>
    </submittedName>
</protein>
<dbReference type="EMBL" id="CH940650">
    <property type="protein sequence ID" value="EDW68303.1"/>
    <property type="molecule type" value="Genomic_DNA"/>
</dbReference>
<accession>B4M053</accession>